<dbReference type="Pfam" id="PF03473">
    <property type="entry name" value="MOSC"/>
    <property type="match status" value="1"/>
</dbReference>
<dbReference type="GO" id="GO:0030151">
    <property type="term" value="F:molybdenum ion binding"/>
    <property type="evidence" value="ECO:0007669"/>
    <property type="project" value="InterPro"/>
</dbReference>
<evidence type="ECO:0000313" key="3">
    <source>
        <dbReference type="WBParaSite" id="jg23426.2"/>
    </source>
</evidence>
<dbReference type="PROSITE" id="PS51340">
    <property type="entry name" value="MOSC"/>
    <property type="match status" value="1"/>
</dbReference>
<dbReference type="SUPFAM" id="SSF141673">
    <property type="entry name" value="MOSC N-terminal domain-like"/>
    <property type="match status" value="1"/>
</dbReference>
<keyword evidence="2" id="KW-1185">Reference proteome</keyword>
<dbReference type="AlphaFoldDB" id="A0A915DVM1"/>
<dbReference type="InterPro" id="IPR005303">
    <property type="entry name" value="MOCOS_middle"/>
</dbReference>
<evidence type="ECO:0000259" key="1">
    <source>
        <dbReference type="PROSITE" id="PS51340"/>
    </source>
</evidence>
<name>A0A915DVM1_9BILA</name>
<sequence>MKRRAELGRLTHLFLYPIKSCEAIEPAKWKLSATGLLYDRNWMIVSGGVTLTQKRFPVLCQIISEIDEDRGKLVLQDRSGNLEPLQVGLTHMSAEKNNNNTVDLGWSTAKVCTNRFDLVDYDHKTNEWLSDLHPSFQNNDCHLVGKAVGNLPNPGVYQKEMHTLSTTRGVFTLDYGPNIVIADGIFNGDDEDGADLEPFQEDKFKELHIGNLVFEVTGLCTRCQMICIDQDTGEKDPNLLSLRDLRKHTSQLTSSENKLTFGVYLSLKKSGISNLVGFQAPELRIMNKSKFYFFG</sequence>
<evidence type="ECO:0000313" key="2">
    <source>
        <dbReference type="Proteomes" id="UP000887574"/>
    </source>
</evidence>
<proteinExistence type="predicted"/>
<dbReference type="GO" id="GO:0003824">
    <property type="term" value="F:catalytic activity"/>
    <property type="evidence" value="ECO:0007669"/>
    <property type="project" value="InterPro"/>
</dbReference>
<accession>A0A915DVM1</accession>
<dbReference type="Pfam" id="PF03476">
    <property type="entry name" value="MOSC_N"/>
    <property type="match status" value="1"/>
</dbReference>
<reference evidence="3" key="1">
    <citation type="submission" date="2022-11" db="UniProtKB">
        <authorList>
            <consortium name="WormBaseParasite"/>
        </authorList>
    </citation>
    <scope>IDENTIFICATION</scope>
</reference>
<dbReference type="GO" id="GO:0030170">
    <property type="term" value="F:pyridoxal phosphate binding"/>
    <property type="evidence" value="ECO:0007669"/>
    <property type="project" value="InterPro"/>
</dbReference>
<dbReference type="InterPro" id="IPR005302">
    <property type="entry name" value="MoCF_Sase_C"/>
</dbReference>
<feature type="domain" description="MOSC" evidence="1">
    <location>
        <begin position="129"/>
        <end position="295"/>
    </location>
</feature>
<protein>
    <submittedName>
        <fullName evidence="3">MOSC domain-containing protein</fullName>
    </submittedName>
</protein>
<organism evidence="2 3">
    <name type="scientific">Ditylenchus dipsaci</name>
    <dbReference type="NCBI Taxonomy" id="166011"/>
    <lineage>
        <taxon>Eukaryota</taxon>
        <taxon>Metazoa</taxon>
        <taxon>Ecdysozoa</taxon>
        <taxon>Nematoda</taxon>
        <taxon>Chromadorea</taxon>
        <taxon>Rhabditida</taxon>
        <taxon>Tylenchina</taxon>
        <taxon>Tylenchomorpha</taxon>
        <taxon>Sphaerularioidea</taxon>
        <taxon>Anguinidae</taxon>
        <taxon>Anguininae</taxon>
        <taxon>Ditylenchus</taxon>
    </lineage>
</organism>
<dbReference type="WBParaSite" id="jg23426.2">
    <property type="protein sequence ID" value="jg23426.2"/>
    <property type="gene ID" value="jg23426"/>
</dbReference>
<dbReference type="Proteomes" id="UP000887574">
    <property type="component" value="Unplaced"/>
</dbReference>